<dbReference type="GO" id="GO:0005764">
    <property type="term" value="C:lysosome"/>
    <property type="evidence" value="ECO:0007669"/>
    <property type="project" value="UniProtKB-SubCell"/>
</dbReference>
<reference evidence="22" key="1">
    <citation type="submission" date="2018-06" db="EMBL/GenBank/DDBJ databases">
        <authorList>
            <person name="Zhirakovskaya E."/>
        </authorList>
    </citation>
    <scope>NUCLEOTIDE SEQUENCE</scope>
</reference>
<evidence type="ECO:0000256" key="6">
    <source>
        <dbReference type="ARBA" id="ARBA00022525"/>
    </source>
</evidence>
<keyword evidence="15" id="KW-0482">Metalloprotease</keyword>
<evidence type="ECO:0000256" key="2">
    <source>
        <dbReference type="ARBA" id="ARBA00004371"/>
    </source>
</evidence>
<evidence type="ECO:0000256" key="9">
    <source>
        <dbReference type="ARBA" id="ARBA00022723"/>
    </source>
</evidence>
<dbReference type="EMBL" id="UOEB01000102">
    <property type="protein sequence ID" value="VAV83728.1"/>
    <property type="molecule type" value="Genomic_DNA"/>
</dbReference>
<evidence type="ECO:0000256" key="19">
    <source>
        <dbReference type="ARBA" id="ARBA00025833"/>
    </source>
</evidence>
<evidence type="ECO:0000256" key="4">
    <source>
        <dbReference type="ARBA" id="ARBA00004613"/>
    </source>
</evidence>
<comment type="subunit">
    <text evidence="19">Homodimer. The monomeric form is inactive while the homodimer is active.</text>
</comment>
<dbReference type="GO" id="GO:0005576">
    <property type="term" value="C:extracellular region"/>
    <property type="evidence" value="ECO:0007669"/>
    <property type="project" value="UniProtKB-SubCell"/>
</dbReference>
<keyword evidence="9" id="KW-0479">Metal-binding</keyword>
<dbReference type="GO" id="GO:0006508">
    <property type="term" value="P:proteolysis"/>
    <property type="evidence" value="ECO:0007669"/>
    <property type="project" value="UniProtKB-KW"/>
</dbReference>
<dbReference type="InterPro" id="IPR039866">
    <property type="entry name" value="CPQ"/>
</dbReference>
<dbReference type="PANTHER" id="PTHR12053:SF3">
    <property type="entry name" value="CARBOXYPEPTIDASE Q"/>
    <property type="match status" value="1"/>
</dbReference>
<keyword evidence="6" id="KW-0964">Secreted</keyword>
<keyword evidence="22" id="KW-0031">Aminopeptidase</keyword>
<dbReference type="Pfam" id="PF04389">
    <property type="entry name" value="Peptidase_M28"/>
    <property type="match status" value="1"/>
</dbReference>
<dbReference type="GO" id="GO:0005794">
    <property type="term" value="C:Golgi apparatus"/>
    <property type="evidence" value="ECO:0007669"/>
    <property type="project" value="UniProtKB-SubCell"/>
</dbReference>
<protein>
    <recommendedName>
        <fullName evidence="5">Carboxypeptidase Q</fullName>
    </recommendedName>
    <alternativeName>
        <fullName evidence="20">Plasma glutamate carboxypeptidase</fullName>
    </alternativeName>
</protein>
<dbReference type="GO" id="GO:0004177">
    <property type="term" value="F:aminopeptidase activity"/>
    <property type="evidence" value="ECO:0007669"/>
    <property type="project" value="UniProtKB-KW"/>
</dbReference>
<feature type="domain" description="Peptidase M28" evidence="21">
    <location>
        <begin position="289"/>
        <end position="491"/>
    </location>
</feature>
<evidence type="ECO:0000256" key="8">
    <source>
        <dbReference type="ARBA" id="ARBA00022670"/>
    </source>
</evidence>
<evidence type="ECO:0000256" key="5">
    <source>
        <dbReference type="ARBA" id="ARBA00014116"/>
    </source>
</evidence>
<dbReference type="PANTHER" id="PTHR12053">
    <property type="entry name" value="PROTEASE FAMILY M28 PLASMA GLUTAMATE CARBOXYPEPTIDASE-RELATED"/>
    <property type="match status" value="1"/>
</dbReference>
<comment type="subcellular location">
    <subcellularLocation>
        <location evidence="1">Endoplasmic reticulum</location>
    </subcellularLocation>
    <subcellularLocation>
        <location evidence="3">Golgi apparatus</location>
    </subcellularLocation>
    <subcellularLocation>
        <location evidence="2">Lysosome</location>
    </subcellularLocation>
    <subcellularLocation>
        <location evidence="4">Secreted</location>
    </subcellularLocation>
</comment>
<keyword evidence="11" id="KW-0378">Hydrolase</keyword>
<evidence type="ECO:0000256" key="17">
    <source>
        <dbReference type="ARBA" id="ARBA00023180"/>
    </source>
</evidence>
<accession>A0A3B0R7A9</accession>
<keyword evidence="16" id="KW-0865">Zymogen</keyword>
<evidence type="ECO:0000256" key="12">
    <source>
        <dbReference type="ARBA" id="ARBA00022824"/>
    </source>
</evidence>
<dbReference type="SUPFAM" id="SSF53187">
    <property type="entry name" value="Zn-dependent exopeptidases"/>
    <property type="match status" value="1"/>
</dbReference>
<evidence type="ECO:0000256" key="11">
    <source>
        <dbReference type="ARBA" id="ARBA00022801"/>
    </source>
</evidence>
<dbReference type="Gene3D" id="3.50.30.30">
    <property type="match status" value="1"/>
</dbReference>
<evidence type="ECO:0000256" key="15">
    <source>
        <dbReference type="ARBA" id="ARBA00023049"/>
    </source>
</evidence>
<dbReference type="AlphaFoldDB" id="A0A3B0R7A9"/>
<gene>
    <name evidence="22" type="ORF">MNBD_BACTEROID02-1885</name>
</gene>
<proteinExistence type="predicted"/>
<evidence type="ECO:0000256" key="1">
    <source>
        <dbReference type="ARBA" id="ARBA00004240"/>
    </source>
</evidence>
<keyword evidence="12" id="KW-0256">Endoplasmic reticulum</keyword>
<evidence type="ECO:0000256" key="20">
    <source>
        <dbReference type="ARBA" id="ARBA00033328"/>
    </source>
</evidence>
<dbReference type="Gene3D" id="3.40.630.10">
    <property type="entry name" value="Zn peptidases"/>
    <property type="match status" value="1"/>
</dbReference>
<evidence type="ECO:0000256" key="13">
    <source>
        <dbReference type="ARBA" id="ARBA00022833"/>
    </source>
</evidence>
<keyword evidence="14" id="KW-0333">Golgi apparatus</keyword>
<evidence type="ECO:0000313" key="22">
    <source>
        <dbReference type="EMBL" id="VAV83728.1"/>
    </source>
</evidence>
<evidence type="ECO:0000256" key="14">
    <source>
        <dbReference type="ARBA" id="ARBA00023034"/>
    </source>
</evidence>
<evidence type="ECO:0000256" key="7">
    <source>
        <dbReference type="ARBA" id="ARBA00022645"/>
    </source>
</evidence>
<evidence type="ECO:0000256" key="16">
    <source>
        <dbReference type="ARBA" id="ARBA00023145"/>
    </source>
</evidence>
<dbReference type="InterPro" id="IPR007484">
    <property type="entry name" value="Peptidase_M28"/>
</dbReference>
<dbReference type="GO" id="GO:0004180">
    <property type="term" value="F:carboxypeptidase activity"/>
    <property type="evidence" value="ECO:0007669"/>
    <property type="project" value="UniProtKB-KW"/>
</dbReference>
<evidence type="ECO:0000256" key="10">
    <source>
        <dbReference type="ARBA" id="ARBA00022729"/>
    </source>
</evidence>
<keyword evidence="17" id="KW-0325">Glycoprotein</keyword>
<organism evidence="22">
    <name type="scientific">hydrothermal vent metagenome</name>
    <dbReference type="NCBI Taxonomy" id="652676"/>
    <lineage>
        <taxon>unclassified sequences</taxon>
        <taxon>metagenomes</taxon>
        <taxon>ecological metagenomes</taxon>
    </lineage>
</organism>
<name>A0A3B0R7A9_9ZZZZ</name>
<evidence type="ECO:0000256" key="18">
    <source>
        <dbReference type="ARBA" id="ARBA00023228"/>
    </source>
</evidence>
<keyword evidence="8" id="KW-0645">Protease</keyword>
<keyword evidence="18" id="KW-0458">Lysosome</keyword>
<keyword evidence="7" id="KW-0121">Carboxypeptidase</keyword>
<dbReference type="GO" id="GO:0046872">
    <property type="term" value="F:metal ion binding"/>
    <property type="evidence" value="ECO:0007669"/>
    <property type="project" value="UniProtKB-KW"/>
</dbReference>
<keyword evidence="13" id="KW-0862">Zinc</keyword>
<keyword evidence="10" id="KW-0732">Signal</keyword>
<sequence length="511" mass="57626">MKLHFLFLSALLFASICIGQETIDTVAIEKIRNEGFNNSQVERIAFQLIDKSGPRLTNSKGFERAADYAVNQLMEWGLKNANKEPWGEFGRGWEVNKSYVAMTKPYYMPFIAVPKAWTESTNGEITGKIVFLDVKSEEDFVKYKGKLKGSIIALLPSRGNQDPTFKADANRFTEEELKKMEEPSSNQRRYTPEQITKYRARRVLNNKLNTFLAEEGVTLILKGTNGKHGTLFTSSPRGFLKDTPVGISELEVVPEYVNLMYRLIENGVDVEIEAEVKTTFNTENLQGYNVIAEIPGTDENLKSEIVMLGGHLDSWHGATGATDNGAGCIVMMEAVRILQATGLKPRRTIRIALWGGEEQGIFGSRNYVKNHFGDSETMELKPAQEKVSAYYNIDNGTGRIRGIYLQGNEAAKPIFEKWFIPFDDVIDNTTITIRDTGGTDHLGFDAIGIPGFQFIQDPIEYRSRTHHTNMDTYERLVIDDLKQMAVIVASFVYNTAQRDEKLHREALKKAE</sequence>
<evidence type="ECO:0000259" key="21">
    <source>
        <dbReference type="Pfam" id="PF04389"/>
    </source>
</evidence>
<dbReference type="GO" id="GO:0070573">
    <property type="term" value="F:metallodipeptidase activity"/>
    <property type="evidence" value="ECO:0007669"/>
    <property type="project" value="InterPro"/>
</dbReference>
<dbReference type="GO" id="GO:0005783">
    <property type="term" value="C:endoplasmic reticulum"/>
    <property type="evidence" value="ECO:0007669"/>
    <property type="project" value="UniProtKB-SubCell"/>
</dbReference>
<evidence type="ECO:0000256" key="3">
    <source>
        <dbReference type="ARBA" id="ARBA00004555"/>
    </source>
</evidence>